<dbReference type="AlphaFoldDB" id="A0AAW2ZJ65"/>
<dbReference type="Proteomes" id="UP001431209">
    <property type="component" value="Unassembled WGS sequence"/>
</dbReference>
<comment type="caution">
    <text evidence="2">The sequence shown here is derived from an EMBL/GenBank/DDBJ whole genome shotgun (WGS) entry which is preliminary data.</text>
</comment>
<organism evidence="2 3">
    <name type="scientific">Acrasis kona</name>
    <dbReference type="NCBI Taxonomy" id="1008807"/>
    <lineage>
        <taxon>Eukaryota</taxon>
        <taxon>Discoba</taxon>
        <taxon>Heterolobosea</taxon>
        <taxon>Tetramitia</taxon>
        <taxon>Eutetramitia</taxon>
        <taxon>Acrasidae</taxon>
        <taxon>Acrasis</taxon>
    </lineage>
</organism>
<accession>A0AAW2ZJ65</accession>
<evidence type="ECO:0000313" key="2">
    <source>
        <dbReference type="EMBL" id="KAL0489379.1"/>
    </source>
</evidence>
<evidence type="ECO:0000256" key="1">
    <source>
        <dbReference type="SAM" id="MobiDB-lite"/>
    </source>
</evidence>
<protein>
    <submittedName>
        <fullName evidence="2">Heat shock cognate protein 80</fullName>
    </submittedName>
</protein>
<keyword evidence="2" id="KW-0346">Stress response</keyword>
<keyword evidence="3" id="KW-1185">Reference proteome</keyword>
<sequence length="111" mass="11372">MSDEKKQATVLSTGKDAATDSVNTVTSTGGSAWDGVTNLANNLGKTVGDLANDTLTTAKSAFDGVASTASNLINNTGSVVGVGGNSGDKSDENHISKEKLEENKQKLEEKL</sequence>
<reference evidence="2 3" key="1">
    <citation type="submission" date="2024-03" db="EMBL/GenBank/DDBJ databases">
        <title>The Acrasis kona genome and developmental transcriptomes reveal deep origins of eukaryotic multicellular pathways.</title>
        <authorList>
            <person name="Sheikh S."/>
            <person name="Fu C.-J."/>
            <person name="Brown M.W."/>
            <person name="Baldauf S.L."/>
        </authorList>
    </citation>
    <scope>NUCLEOTIDE SEQUENCE [LARGE SCALE GENOMIC DNA]</scope>
    <source>
        <strain evidence="2 3">ATCC MYA-3509</strain>
    </source>
</reference>
<feature type="compositionally biased region" description="Polar residues" evidence="1">
    <location>
        <begin position="20"/>
        <end position="30"/>
    </location>
</feature>
<gene>
    <name evidence="2" type="ORF">AKO1_010697</name>
</gene>
<name>A0AAW2ZJ65_9EUKA</name>
<feature type="region of interest" description="Disordered" evidence="1">
    <location>
        <begin position="1"/>
        <end position="35"/>
    </location>
</feature>
<feature type="region of interest" description="Disordered" evidence="1">
    <location>
        <begin position="74"/>
        <end position="111"/>
    </location>
</feature>
<feature type="compositionally biased region" description="Basic and acidic residues" evidence="1">
    <location>
        <begin position="88"/>
        <end position="111"/>
    </location>
</feature>
<evidence type="ECO:0000313" key="3">
    <source>
        <dbReference type="Proteomes" id="UP001431209"/>
    </source>
</evidence>
<dbReference type="EMBL" id="JAOPGA020001552">
    <property type="protein sequence ID" value="KAL0489379.1"/>
    <property type="molecule type" value="Genomic_DNA"/>
</dbReference>
<proteinExistence type="predicted"/>